<protein>
    <recommendedName>
        <fullName evidence="1">Sulfurtransferase</fullName>
    </recommendedName>
</protein>
<sequence length="189" mass="20817">MASISTRRILATRPCLRAAGLSGASSYILRATFSSAATRVGARQQQLRYQQPRTYTPLRTSVRWSSTPATGSKIWTFEEIQSLSTKKPPKPTLIDVREPNELASTGRIPGAVNIPIMTAPESFHITPSEFEERFGYDRPDKDAEVVFYCKAGVRSRAASVMAREAGWTNVGEYPGSWTEWSGKGGAVEK</sequence>
<keyword evidence="4" id="KW-1185">Reference proteome</keyword>
<dbReference type="SMART" id="SM00450">
    <property type="entry name" value="RHOD"/>
    <property type="match status" value="1"/>
</dbReference>
<dbReference type="PROSITE" id="PS50206">
    <property type="entry name" value="RHODANESE_3"/>
    <property type="match status" value="1"/>
</dbReference>
<name>A0A553I9M0_9PEZI</name>
<organism evidence="3 4">
    <name type="scientific">Xylaria flabelliformis</name>
    <dbReference type="NCBI Taxonomy" id="2512241"/>
    <lineage>
        <taxon>Eukaryota</taxon>
        <taxon>Fungi</taxon>
        <taxon>Dikarya</taxon>
        <taxon>Ascomycota</taxon>
        <taxon>Pezizomycotina</taxon>
        <taxon>Sordariomycetes</taxon>
        <taxon>Xylariomycetidae</taxon>
        <taxon>Xylariales</taxon>
        <taxon>Xylariaceae</taxon>
        <taxon>Xylaria</taxon>
    </lineage>
</organism>
<dbReference type="EMBL" id="VFLP01000008">
    <property type="protein sequence ID" value="TRX96900.1"/>
    <property type="molecule type" value="Genomic_DNA"/>
</dbReference>
<dbReference type="Gene3D" id="3.40.250.10">
    <property type="entry name" value="Rhodanese-like domain"/>
    <property type="match status" value="1"/>
</dbReference>
<dbReference type="OrthoDB" id="566238at2759"/>
<dbReference type="PANTHER" id="PTHR44086">
    <property type="entry name" value="THIOSULFATE SULFURTRANSFERASE RDL2, MITOCHONDRIAL-RELATED"/>
    <property type="match status" value="1"/>
</dbReference>
<evidence type="ECO:0000256" key="1">
    <source>
        <dbReference type="RuleBase" id="RU000507"/>
    </source>
</evidence>
<dbReference type="InterPro" id="IPR001763">
    <property type="entry name" value="Rhodanese-like_dom"/>
</dbReference>
<evidence type="ECO:0000313" key="4">
    <source>
        <dbReference type="Proteomes" id="UP000319160"/>
    </source>
</evidence>
<dbReference type="GO" id="GO:0004792">
    <property type="term" value="F:thiosulfate-cyanide sulfurtransferase activity"/>
    <property type="evidence" value="ECO:0007669"/>
    <property type="project" value="InterPro"/>
</dbReference>
<dbReference type="STRING" id="2512241.A0A553I9M0"/>
<dbReference type="SUPFAM" id="SSF52821">
    <property type="entry name" value="Rhodanese/Cell cycle control phosphatase"/>
    <property type="match status" value="1"/>
</dbReference>
<dbReference type="AlphaFoldDB" id="A0A553I9M0"/>
<comment type="caution">
    <text evidence="3">The sequence shown here is derived from an EMBL/GenBank/DDBJ whole genome shotgun (WGS) entry which is preliminary data.</text>
</comment>
<dbReference type="Pfam" id="PF00581">
    <property type="entry name" value="Rhodanese"/>
    <property type="match status" value="1"/>
</dbReference>
<dbReference type="InterPro" id="IPR036873">
    <property type="entry name" value="Rhodanese-like_dom_sf"/>
</dbReference>
<reference evidence="4" key="1">
    <citation type="submission" date="2019-06" db="EMBL/GenBank/DDBJ databases">
        <title>Draft genome sequence of the griseofulvin-producing fungus Xylaria cubensis strain G536.</title>
        <authorList>
            <person name="Mead M.E."/>
            <person name="Raja H.A."/>
            <person name="Steenwyk J.L."/>
            <person name="Knowles S.L."/>
            <person name="Oberlies N.H."/>
            <person name="Rokas A."/>
        </authorList>
    </citation>
    <scope>NUCLEOTIDE SEQUENCE [LARGE SCALE GENOMIC DNA]</scope>
    <source>
        <strain evidence="4">G536</strain>
    </source>
</reference>
<proteinExistence type="predicted"/>
<dbReference type="Proteomes" id="UP000319160">
    <property type="component" value="Unassembled WGS sequence"/>
</dbReference>
<gene>
    <name evidence="3" type="ORF">FHL15_002206</name>
</gene>
<evidence type="ECO:0000259" key="2">
    <source>
        <dbReference type="PROSITE" id="PS50206"/>
    </source>
</evidence>
<dbReference type="CDD" id="cd01519">
    <property type="entry name" value="RHOD_HSP67B2"/>
    <property type="match status" value="1"/>
</dbReference>
<dbReference type="InterPro" id="IPR001307">
    <property type="entry name" value="Thiosulphate_STrfase_CS"/>
</dbReference>
<keyword evidence="1" id="KW-0808">Transferase</keyword>
<dbReference type="PANTHER" id="PTHR44086:SF10">
    <property type="entry name" value="THIOSULFATE SULFURTRANSFERASE_RHODANESE-LIKE DOMAIN-CONTAINING PROTEIN 3"/>
    <property type="match status" value="1"/>
</dbReference>
<evidence type="ECO:0000313" key="3">
    <source>
        <dbReference type="EMBL" id="TRX96900.1"/>
    </source>
</evidence>
<dbReference type="GO" id="GO:0005739">
    <property type="term" value="C:mitochondrion"/>
    <property type="evidence" value="ECO:0007669"/>
    <property type="project" value="TreeGrafter"/>
</dbReference>
<dbReference type="PROSITE" id="PS00683">
    <property type="entry name" value="RHODANESE_2"/>
    <property type="match status" value="1"/>
</dbReference>
<feature type="domain" description="Rhodanese" evidence="2">
    <location>
        <begin position="87"/>
        <end position="189"/>
    </location>
</feature>
<accession>A0A553I9M0</accession>